<keyword evidence="3" id="KW-1185">Reference proteome</keyword>
<sequence length="210" mass="23793">MPGKIKKWLTKHWKVSSSSNKFAPMVDGKSGSDRTISERPEAGHPTCINREEHERQLAKDVRAVERWIEMWRQKRLDEVVALSCTECMYHVTLDEGAEKLEMRLLDFIEQMRLCYESFPDYESVWDSVEPDPTNGAIIIKNYCSTATHTGKPFAFGPYPPILANGAKIRDDAISLHVFLKDGKPMYVKTALEGVQIGPAAYYTQIGGLII</sequence>
<dbReference type="AlphaFoldDB" id="A0A9N8HLY2"/>
<dbReference type="OrthoDB" id="51356at2759"/>
<reference evidence="2" key="1">
    <citation type="submission" date="2020-06" db="EMBL/GenBank/DDBJ databases">
        <authorList>
            <consortium name="Plant Systems Biology data submission"/>
        </authorList>
    </citation>
    <scope>NUCLEOTIDE SEQUENCE</scope>
    <source>
        <strain evidence="2">D6</strain>
    </source>
</reference>
<dbReference type="Gene3D" id="3.10.450.50">
    <property type="match status" value="1"/>
</dbReference>
<feature type="region of interest" description="Disordered" evidence="1">
    <location>
        <begin position="24"/>
        <end position="45"/>
    </location>
</feature>
<name>A0A9N8HLY2_9STRA</name>
<gene>
    <name evidence="2" type="ORF">SEMRO_1068_G237490.1</name>
</gene>
<evidence type="ECO:0000313" key="3">
    <source>
        <dbReference type="Proteomes" id="UP001153069"/>
    </source>
</evidence>
<dbReference type="EMBL" id="CAICTM010001066">
    <property type="protein sequence ID" value="CAB9520028.1"/>
    <property type="molecule type" value="Genomic_DNA"/>
</dbReference>
<protein>
    <submittedName>
        <fullName evidence="2">Uncharacterized protein</fullName>
    </submittedName>
</protein>
<proteinExistence type="predicted"/>
<organism evidence="2 3">
    <name type="scientific">Seminavis robusta</name>
    <dbReference type="NCBI Taxonomy" id="568900"/>
    <lineage>
        <taxon>Eukaryota</taxon>
        <taxon>Sar</taxon>
        <taxon>Stramenopiles</taxon>
        <taxon>Ochrophyta</taxon>
        <taxon>Bacillariophyta</taxon>
        <taxon>Bacillariophyceae</taxon>
        <taxon>Bacillariophycidae</taxon>
        <taxon>Naviculales</taxon>
        <taxon>Naviculaceae</taxon>
        <taxon>Seminavis</taxon>
    </lineage>
</organism>
<dbReference type="Proteomes" id="UP001153069">
    <property type="component" value="Unassembled WGS sequence"/>
</dbReference>
<evidence type="ECO:0000256" key="1">
    <source>
        <dbReference type="SAM" id="MobiDB-lite"/>
    </source>
</evidence>
<evidence type="ECO:0000313" key="2">
    <source>
        <dbReference type="EMBL" id="CAB9520028.1"/>
    </source>
</evidence>
<comment type="caution">
    <text evidence="2">The sequence shown here is derived from an EMBL/GenBank/DDBJ whole genome shotgun (WGS) entry which is preliminary data.</text>
</comment>
<feature type="compositionally biased region" description="Basic and acidic residues" evidence="1">
    <location>
        <begin position="30"/>
        <end position="42"/>
    </location>
</feature>
<accession>A0A9N8HLY2</accession>